<protein>
    <submittedName>
        <fullName evidence="4">Transporter substrate-binding domain-containing protein</fullName>
    </submittedName>
</protein>
<comment type="similarity">
    <text evidence="1">Belongs to the bacterial solute-binding protein 3 family.</text>
</comment>
<comment type="caution">
    <text evidence="4">The sequence shown here is derived from an EMBL/GenBank/DDBJ whole genome shotgun (WGS) entry which is preliminary data.</text>
</comment>
<dbReference type="Pfam" id="PF00497">
    <property type="entry name" value="SBP_bac_3"/>
    <property type="match status" value="1"/>
</dbReference>
<dbReference type="InterPro" id="IPR001638">
    <property type="entry name" value="Solute-binding_3/MltF_N"/>
</dbReference>
<proteinExistence type="inferred from homology"/>
<organism evidence="4 5">
    <name type="scientific">Spartinivicinus marinus</name>
    <dbReference type="NCBI Taxonomy" id="2994442"/>
    <lineage>
        <taxon>Bacteria</taxon>
        <taxon>Pseudomonadati</taxon>
        <taxon>Pseudomonadota</taxon>
        <taxon>Gammaproteobacteria</taxon>
        <taxon>Oceanospirillales</taxon>
        <taxon>Zooshikellaceae</taxon>
        <taxon>Spartinivicinus</taxon>
    </lineage>
</organism>
<evidence type="ECO:0000256" key="2">
    <source>
        <dbReference type="ARBA" id="ARBA00022729"/>
    </source>
</evidence>
<dbReference type="EMBL" id="JACCKB010000022">
    <property type="protein sequence ID" value="NYZ67228.1"/>
    <property type="molecule type" value="Genomic_DNA"/>
</dbReference>
<evidence type="ECO:0000313" key="4">
    <source>
        <dbReference type="EMBL" id="NYZ67228.1"/>
    </source>
</evidence>
<keyword evidence="5" id="KW-1185">Reference proteome</keyword>
<gene>
    <name evidence="4" type="ORF">H0A36_14515</name>
</gene>
<dbReference type="Gene3D" id="3.40.190.10">
    <property type="entry name" value="Periplasmic binding protein-like II"/>
    <property type="match status" value="2"/>
</dbReference>
<dbReference type="Proteomes" id="UP000569732">
    <property type="component" value="Unassembled WGS sequence"/>
</dbReference>
<dbReference type="AlphaFoldDB" id="A0A853I988"/>
<dbReference type="PANTHER" id="PTHR35936:SF25">
    <property type="entry name" value="ABC TRANSPORTER SUBSTRATE-BINDING PROTEIN"/>
    <property type="match status" value="1"/>
</dbReference>
<name>A0A853I988_9GAMM</name>
<dbReference type="PANTHER" id="PTHR35936">
    <property type="entry name" value="MEMBRANE-BOUND LYTIC MUREIN TRANSGLYCOSYLASE F"/>
    <property type="match status" value="1"/>
</dbReference>
<keyword evidence="2" id="KW-0732">Signal</keyword>
<sequence length="267" mass="31106">MSSYDAVLHIVLTLKFNGENYIRLIGLIFVFLISVKSHAEETVTLSNGEWPPFMGENIKHYGIASYIVKEAFAIESIEVKYEFYPWKRGYTLAKDGEVDGSVVWSWSKEREKSFYYSDPVLYTSEVFFHLKSFELSWKKMEDLIGINIGATIGYYYGEEFKKAEESKTIKVFRVKTDIQNINKLLARRVDVIALEKHVGIWLLSKHFAKLKRRITFHQKPINKRTHHLILSRVIDRNSKLMKMFNSGLNKLKEMGGYHNIMNGGDMN</sequence>
<evidence type="ECO:0000313" key="5">
    <source>
        <dbReference type="Proteomes" id="UP000569732"/>
    </source>
</evidence>
<dbReference type="SUPFAM" id="SSF53850">
    <property type="entry name" value="Periplasmic binding protein-like II"/>
    <property type="match status" value="1"/>
</dbReference>
<evidence type="ECO:0000259" key="3">
    <source>
        <dbReference type="Pfam" id="PF00497"/>
    </source>
</evidence>
<evidence type="ECO:0000256" key="1">
    <source>
        <dbReference type="ARBA" id="ARBA00010333"/>
    </source>
</evidence>
<feature type="domain" description="Solute-binding protein family 3/N-terminal" evidence="3">
    <location>
        <begin position="47"/>
        <end position="261"/>
    </location>
</feature>
<dbReference type="RefSeq" id="WP_180569251.1">
    <property type="nucleotide sequence ID" value="NZ_JACCKB010000022.1"/>
</dbReference>
<accession>A0A853I988</accession>
<reference evidence="4 5" key="1">
    <citation type="submission" date="2020-07" db="EMBL/GenBank/DDBJ databases">
        <title>Endozoicomonas sp. nov., isolated from sediment.</title>
        <authorList>
            <person name="Gu T."/>
        </authorList>
    </citation>
    <scope>NUCLEOTIDE SEQUENCE [LARGE SCALE GENOMIC DNA]</scope>
    <source>
        <strain evidence="4 5">SM1973</strain>
    </source>
</reference>